<keyword evidence="3" id="KW-1185">Reference proteome</keyword>
<feature type="domain" description="ArsA/GET3 Anion-transporting ATPase-like" evidence="1">
    <location>
        <begin position="62"/>
        <end position="139"/>
    </location>
</feature>
<dbReference type="Gramene" id="LPERR04G11700.1">
    <property type="protein sequence ID" value="LPERR04G11700.1"/>
    <property type="gene ID" value="LPERR04G11700"/>
</dbReference>
<reference evidence="2 3" key="1">
    <citation type="submission" date="2012-08" db="EMBL/GenBank/DDBJ databases">
        <title>Oryza genome evolution.</title>
        <authorList>
            <person name="Wing R.A."/>
        </authorList>
    </citation>
    <scope>NUCLEOTIDE SEQUENCE</scope>
</reference>
<evidence type="ECO:0000313" key="2">
    <source>
        <dbReference type="EnsemblPlants" id="LPERR04G11700.1"/>
    </source>
</evidence>
<dbReference type="InterPro" id="IPR016300">
    <property type="entry name" value="ATPase_ArsA/GET3"/>
</dbReference>
<evidence type="ECO:0000313" key="3">
    <source>
        <dbReference type="Proteomes" id="UP000032180"/>
    </source>
</evidence>
<feature type="domain" description="ArsA/GET3 Anion-transporting ATPase-like" evidence="1">
    <location>
        <begin position="186"/>
        <end position="339"/>
    </location>
</feature>
<dbReference type="eggNOG" id="KOG2825">
    <property type="taxonomic scope" value="Eukaryota"/>
</dbReference>
<dbReference type="HOGENOM" id="CLU_040761_2_1_1"/>
<dbReference type="Pfam" id="PF02374">
    <property type="entry name" value="ArsA_ATPase"/>
    <property type="match status" value="2"/>
</dbReference>
<dbReference type="AlphaFoldDB" id="A0A0D9W5T3"/>
<dbReference type="EnsemblPlants" id="LPERR04G11700.1">
    <property type="protein sequence ID" value="LPERR04G11700.1"/>
    <property type="gene ID" value="LPERR04G11700"/>
</dbReference>
<dbReference type="GO" id="GO:0016887">
    <property type="term" value="F:ATP hydrolysis activity"/>
    <property type="evidence" value="ECO:0007669"/>
    <property type="project" value="InterPro"/>
</dbReference>
<dbReference type="Proteomes" id="UP000032180">
    <property type="component" value="Chromosome 4"/>
</dbReference>
<accession>A0A0D9W5T3</accession>
<dbReference type="Gene3D" id="3.40.50.300">
    <property type="entry name" value="P-loop containing nucleotide triphosphate hydrolases"/>
    <property type="match status" value="2"/>
</dbReference>
<dbReference type="PANTHER" id="PTHR10803:SF8">
    <property type="entry name" value="ARSENICAL PUMP-DRIVING ATPASE"/>
    <property type="match status" value="1"/>
</dbReference>
<dbReference type="CDD" id="cd02035">
    <property type="entry name" value="ArsA"/>
    <property type="match status" value="1"/>
</dbReference>
<dbReference type="SUPFAM" id="SSF52540">
    <property type="entry name" value="P-loop containing nucleoside triphosphate hydrolases"/>
    <property type="match status" value="1"/>
</dbReference>
<reference evidence="2" key="3">
    <citation type="submission" date="2015-04" db="UniProtKB">
        <authorList>
            <consortium name="EnsemblPlants"/>
        </authorList>
    </citation>
    <scope>IDENTIFICATION</scope>
</reference>
<sequence>MAALLNPTARRLALTACRRYRTPAVAAAAEPLVPHWRSQARYNSNLVEADGGFGEMVAGSPRYYVIGGKGGVGKTSVAASLAVKFANCGESTLIVSTKPHSLGDSFEQDMTGGKIVPVSGVDSLFAAEIGQTKEEPSHYLSWIRNIMNWTSLGSIVDLNALHEMLCKAPVAFSELMAIAQSHTLSLLRGTHWMEKSLSLLIKAMSATSSNPAVESTIGKDKINEQKQLAGRATNLFHDPLSVEFIIVTVPTAMAVCESSRFHASLKEDGVLVTKLVVNQVLPSSESDCRFWASKLKEETRVLKMISNDSELGGLKLIKAPLLDMELRGVPALKFLGDAIWK</sequence>
<dbReference type="GO" id="GO:0005524">
    <property type="term" value="F:ATP binding"/>
    <property type="evidence" value="ECO:0007669"/>
    <property type="project" value="InterPro"/>
</dbReference>
<protein>
    <recommendedName>
        <fullName evidence="1">ArsA/GET3 Anion-transporting ATPase-like domain-containing protein</fullName>
    </recommendedName>
</protein>
<organism evidence="2 3">
    <name type="scientific">Leersia perrieri</name>
    <dbReference type="NCBI Taxonomy" id="77586"/>
    <lineage>
        <taxon>Eukaryota</taxon>
        <taxon>Viridiplantae</taxon>
        <taxon>Streptophyta</taxon>
        <taxon>Embryophyta</taxon>
        <taxon>Tracheophyta</taxon>
        <taxon>Spermatophyta</taxon>
        <taxon>Magnoliopsida</taxon>
        <taxon>Liliopsida</taxon>
        <taxon>Poales</taxon>
        <taxon>Poaceae</taxon>
        <taxon>BOP clade</taxon>
        <taxon>Oryzoideae</taxon>
        <taxon>Oryzeae</taxon>
        <taxon>Oryzinae</taxon>
        <taxon>Leersia</taxon>
    </lineage>
</organism>
<proteinExistence type="predicted"/>
<dbReference type="GO" id="GO:0043529">
    <property type="term" value="C:GET complex"/>
    <property type="evidence" value="ECO:0007669"/>
    <property type="project" value="TreeGrafter"/>
</dbReference>
<reference evidence="3" key="2">
    <citation type="submission" date="2013-12" db="EMBL/GenBank/DDBJ databases">
        <authorList>
            <person name="Yu Y."/>
            <person name="Lee S."/>
            <person name="de Baynast K."/>
            <person name="Wissotski M."/>
            <person name="Liu L."/>
            <person name="Talag J."/>
            <person name="Goicoechea J."/>
            <person name="Angelova A."/>
            <person name="Jetty R."/>
            <person name="Kudrna D."/>
            <person name="Golser W."/>
            <person name="Rivera L."/>
            <person name="Zhang J."/>
            <person name="Wing R."/>
        </authorList>
    </citation>
    <scope>NUCLEOTIDE SEQUENCE</scope>
</reference>
<dbReference type="InterPro" id="IPR027417">
    <property type="entry name" value="P-loop_NTPase"/>
</dbReference>
<dbReference type="InterPro" id="IPR025723">
    <property type="entry name" value="ArsA/GET3_ATPase-like"/>
</dbReference>
<evidence type="ECO:0000259" key="1">
    <source>
        <dbReference type="Pfam" id="PF02374"/>
    </source>
</evidence>
<dbReference type="STRING" id="77586.A0A0D9W5T3"/>
<dbReference type="PANTHER" id="PTHR10803">
    <property type="entry name" value="ARSENICAL PUMP-DRIVING ATPASE ARSENITE-TRANSLOCATING ATPASE"/>
    <property type="match status" value="1"/>
</dbReference>
<name>A0A0D9W5T3_9ORYZ</name>
<dbReference type="GO" id="GO:0071816">
    <property type="term" value="P:tail-anchored membrane protein insertion into ER membrane"/>
    <property type="evidence" value="ECO:0007669"/>
    <property type="project" value="TreeGrafter"/>
</dbReference>